<organism evidence="4 5">
    <name type="scientific">Sphaerosporella brunnea</name>
    <dbReference type="NCBI Taxonomy" id="1250544"/>
    <lineage>
        <taxon>Eukaryota</taxon>
        <taxon>Fungi</taxon>
        <taxon>Dikarya</taxon>
        <taxon>Ascomycota</taxon>
        <taxon>Pezizomycotina</taxon>
        <taxon>Pezizomycetes</taxon>
        <taxon>Pezizales</taxon>
        <taxon>Pyronemataceae</taxon>
        <taxon>Sphaerosporella</taxon>
    </lineage>
</organism>
<evidence type="ECO:0000256" key="1">
    <source>
        <dbReference type="SAM" id="MobiDB-lite"/>
    </source>
</evidence>
<dbReference type="InParanoid" id="A0A5J5EWW1"/>
<feature type="region of interest" description="Disordered" evidence="1">
    <location>
        <begin position="269"/>
        <end position="318"/>
    </location>
</feature>
<evidence type="ECO:0000259" key="2">
    <source>
        <dbReference type="Pfam" id="PF23074"/>
    </source>
</evidence>
<feature type="compositionally biased region" description="Low complexity" evidence="1">
    <location>
        <begin position="269"/>
        <end position="278"/>
    </location>
</feature>
<accession>A0A5J5EWW1</accession>
<protein>
    <submittedName>
        <fullName evidence="4">Uncharacterized protein</fullName>
    </submittedName>
</protein>
<dbReference type="InterPro" id="IPR057081">
    <property type="entry name" value="PH_N"/>
</dbReference>
<feature type="compositionally biased region" description="Basic and acidic residues" evidence="1">
    <location>
        <begin position="178"/>
        <end position="200"/>
    </location>
</feature>
<evidence type="ECO:0000259" key="3">
    <source>
        <dbReference type="Pfam" id="PF23076"/>
    </source>
</evidence>
<sequence length="630" mass="70930">MTDRIAAFAPINMTCIASALADSLWRFVDELPDAAREVRGVISTLFEIKTLLAELDGQFVDARFNRLSRELLDDIAMGIGSCSSSLKDLDGIVLRCSMTRRGSSPRSARKSWNEILSSFRNIEGSSLQARLEVHRIFLFHVAGLLRNLFGPSYHKKSEQKAEIRRLQDQIRALAIQQEKSEARMREAEEVHRRTVEEQAYRSRYQPSPPMPPVSTPPHDSPPRRPYSTPLPSPPFPLPIDSYRFMPPAGTIHENRPMTPVSPISPISPITPLTTPPMSQRRYSVTPAPALSRPPATPPMTPPTSHPAARRGHPQLPTKGSSEYWWSRVFGMSPGSTSLSEPPKQSQCYGLPMDTLSMAAEEHEIFRVEFDGDLMLRMFRNEVTEEAKVVSTRGGNGASWASGRRNGYLFQTVINASKLDIARVGPGVQLTRRNLVWASLYFADFETMTLFYHAFLALRSQSPSAPIPRESEYWLDGESLMFSAKIDNDGYIHALRLLKDRDSGCIRLAAAKAEGEQDVTVWTAFITHQICQSNWLSYSQRAPNCVRMKNIRQFSFSSSFETNMWRDFELRFLQDSDAIAFTHAINSEFMKMIALRDEEYSAPAPPARPQSAYAAGYHPTTPGTVLRDSYF</sequence>
<proteinExistence type="predicted"/>
<dbReference type="OrthoDB" id="5345571at2759"/>
<dbReference type="EMBL" id="VXIS01000101">
    <property type="protein sequence ID" value="KAA8905047.1"/>
    <property type="molecule type" value="Genomic_DNA"/>
</dbReference>
<evidence type="ECO:0000313" key="5">
    <source>
        <dbReference type="Proteomes" id="UP000326924"/>
    </source>
</evidence>
<gene>
    <name evidence="4" type="ORF">FN846DRAFT_11491</name>
</gene>
<feature type="domain" description="PH" evidence="2">
    <location>
        <begin position="355"/>
        <end position="477"/>
    </location>
</feature>
<feature type="domain" description="PH" evidence="3">
    <location>
        <begin position="480"/>
        <end position="586"/>
    </location>
</feature>
<comment type="caution">
    <text evidence="4">The sequence shown here is derived from an EMBL/GenBank/DDBJ whole genome shotgun (WGS) entry which is preliminary data.</text>
</comment>
<feature type="compositionally biased region" description="Pro residues" evidence="1">
    <location>
        <begin position="294"/>
        <end position="304"/>
    </location>
</feature>
<reference evidence="4 5" key="1">
    <citation type="submission" date="2019-09" db="EMBL/GenBank/DDBJ databases">
        <title>Draft genome of the ectomycorrhizal ascomycete Sphaerosporella brunnea.</title>
        <authorList>
            <consortium name="DOE Joint Genome Institute"/>
            <person name="Benucci G.M."/>
            <person name="Marozzi G."/>
            <person name="Antonielli L."/>
            <person name="Sanchez S."/>
            <person name="Marco P."/>
            <person name="Wang X."/>
            <person name="Falini L.B."/>
            <person name="Barry K."/>
            <person name="Haridas S."/>
            <person name="Lipzen A."/>
            <person name="Labutti K."/>
            <person name="Grigoriev I.V."/>
            <person name="Murat C."/>
            <person name="Martin F."/>
            <person name="Albertini E."/>
            <person name="Donnini D."/>
            <person name="Bonito G."/>
        </authorList>
    </citation>
    <scope>NUCLEOTIDE SEQUENCE [LARGE SCALE GENOMIC DNA]</scope>
    <source>
        <strain evidence="4 5">Sb_GMNB300</strain>
    </source>
</reference>
<dbReference type="AlphaFoldDB" id="A0A5J5EWW1"/>
<dbReference type="Pfam" id="PF23074">
    <property type="entry name" value="PH_FT_N"/>
    <property type="match status" value="1"/>
</dbReference>
<evidence type="ECO:0000313" key="4">
    <source>
        <dbReference type="EMBL" id="KAA8905047.1"/>
    </source>
</evidence>
<name>A0A5J5EWW1_9PEZI</name>
<dbReference type="InterPro" id="IPR057082">
    <property type="entry name" value="PH_C"/>
</dbReference>
<dbReference type="Proteomes" id="UP000326924">
    <property type="component" value="Unassembled WGS sequence"/>
</dbReference>
<feature type="region of interest" description="Disordered" evidence="1">
    <location>
        <begin position="177"/>
        <end position="233"/>
    </location>
</feature>
<feature type="compositionally biased region" description="Pro residues" evidence="1">
    <location>
        <begin position="206"/>
        <end position="219"/>
    </location>
</feature>
<keyword evidence="5" id="KW-1185">Reference proteome</keyword>
<dbReference type="Pfam" id="PF23076">
    <property type="entry name" value="PH_FT_C"/>
    <property type="match status" value="1"/>
</dbReference>